<dbReference type="STRING" id="174720.A0A0N5CC48"/>
<name>A0A0N5CC48_STREA</name>
<dbReference type="WBParaSite" id="SPAL_0001545600.1">
    <property type="protein sequence ID" value="SPAL_0001545600.1"/>
    <property type="gene ID" value="SPAL_0001545600"/>
</dbReference>
<dbReference type="Proteomes" id="UP000046392">
    <property type="component" value="Unplaced"/>
</dbReference>
<dbReference type="AlphaFoldDB" id="A0A0N5CC48"/>
<organism evidence="2 3">
    <name type="scientific">Strongyloides papillosus</name>
    <name type="common">Intestinal threadworm</name>
    <dbReference type="NCBI Taxonomy" id="174720"/>
    <lineage>
        <taxon>Eukaryota</taxon>
        <taxon>Metazoa</taxon>
        <taxon>Ecdysozoa</taxon>
        <taxon>Nematoda</taxon>
        <taxon>Chromadorea</taxon>
        <taxon>Rhabditida</taxon>
        <taxon>Tylenchina</taxon>
        <taxon>Panagrolaimomorpha</taxon>
        <taxon>Strongyloidoidea</taxon>
        <taxon>Strongyloididae</taxon>
        <taxon>Strongyloides</taxon>
    </lineage>
</organism>
<accession>A0A0N5CC48</accession>
<reference evidence="3" key="1">
    <citation type="submission" date="2017-02" db="UniProtKB">
        <authorList>
            <consortium name="WormBaseParasite"/>
        </authorList>
    </citation>
    <scope>IDENTIFICATION</scope>
</reference>
<feature type="chain" id="PRO_5005895936" evidence="1">
    <location>
        <begin position="20"/>
        <end position="117"/>
    </location>
</feature>
<feature type="signal peptide" evidence="1">
    <location>
        <begin position="1"/>
        <end position="19"/>
    </location>
</feature>
<sequence>MKFICILLLIALFTTSSFGLRTNCPLNLLKPCTIYMTPNETFYTSVFLSNIHPMLELAMDYAFEGNEPDVDPYHTVNELIKDEINQTTINNNTANVTDFRYRNPTNITIVKDLSNVT</sequence>
<evidence type="ECO:0000313" key="2">
    <source>
        <dbReference type="Proteomes" id="UP000046392"/>
    </source>
</evidence>
<protein>
    <submittedName>
        <fullName evidence="3">Secreted protein</fullName>
    </submittedName>
</protein>
<evidence type="ECO:0000313" key="3">
    <source>
        <dbReference type="WBParaSite" id="SPAL_0001545600.1"/>
    </source>
</evidence>
<keyword evidence="1" id="KW-0732">Signal</keyword>
<keyword evidence="2" id="KW-1185">Reference proteome</keyword>
<evidence type="ECO:0000256" key="1">
    <source>
        <dbReference type="SAM" id="SignalP"/>
    </source>
</evidence>
<proteinExistence type="predicted"/>